<dbReference type="RefSeq" id="WP_179242300.1">
    <property type="nucleotide sequence ID" value="NZ_CP058595.1"/>
</dbReference>
<evidence type="ECO:0000313" key="2">
    <source>
        <dbReference type="Proteomes" id="UP000509302"/>
    </source>
</evidence>
<organism evidence="1 2">
    <name type="scientific">Costertonia aggregata</name>
    <dbReference type="NCBI Taxonomy" id="343403"/>
    <lineage>
        <taxon>Bacteria</taxon>
        <taxon>Pseudomonadati</taxon>
        <taxon>Bacteroidota</taxon>
        <taxon>Flavobacteriia</taxon>
        <taxon>Flavobacteriales</taxon>
        <taxon>Flavobacteriaceae</taxon>
        <taxon>Costertonia</taxon>
    </lineage>
</organism>
<evidence type="ECO:0000313" key="1">
    <source>
        <dbReference type="EMBL" id="QLG46014.1"/>
    </source>
</evidence>
<dbReference type="Gene3D" id="3.30.110.170">
    <property type="entry name" value="Protein of unknown function (DUF541), domain 1"/>
    <property type="match status" value="1"/>
</dbReference>
<dbReference type="InterPro" id="IPR007497">
    <property type="entry name" value="SIMPL/DUF541"/>
</dbReference>
<dbReference type="GO" id="GO:0006974">
    <property type="term" value="P:DNA damage response"/>
    <property type="evidence" value="ECO:0007669"/>
    <property type="project" value="TreeGrafter"/>
</dbReference>
<sequence length="237" mass="26733">MRYFKMLAICFMCFTAQSQNDNVMEKEFRVEGSATVRIQPNQVVLQLGLESRGKDLVATKTENSRIIAKAVAFCKAKGILEKHLQTDYIRINPSYNYNNNDLNYYSVDQYLSVTIEELGLYEEILTELLKMGINKVNNISFRTTHLKENRKKARKLAIEAAKEKAEFLATEVGIQLGNIVNIAEYSNNSYGLYGNRLLGSNISQNVVQNVTDNSDYEGLSIGMIPVSASVTLTYNVK</sequence>
<dbReference type="AlphaFoldDB" id="A0A7H9ARE5"/>
<gene>
    <name evidence="1" type="ORF">HYG79_11880</name>
</gene>
<dbReference type="InterPro" id="IPR052022">
    <property type="entry name" value="26kDa_periplasmic_antigen"/>
</dbReference>
<reference evidence="1 2" key="1">
    <citation type="journal article" date="2006" name="Int. J. Syst. Evol. Microbiol.">
        <title>Costertonia aggregata gen. nov., sp. nov., a mesophilic marine bacterium of the family Flavobacteriaceae, isolated from a mature biofilm.</title>
        <authorList>
            <person name="Kwon K.K."/>
            <person name="Lee Y.K."/>
            <person name="Lee H.K."/>
        </authorList>
    </citation>
    <scope>NUCLEOTIDE SEQUENCE [LARGE SCALE GENOMIC DNA]</scope>
    <source>
        <strain evidence="1 2">KCCM 42265</strain>
    </source>
</reference>
<accession>A0A7H9ARE5</accession>
<dbReference type="Pfam" id="PF04402">
    <property type="entry name" value="SIMPL"/>
    <property type="match status" value="1"/>
</dbReference>
<dbReference type="EMBL" id="CP058595">
    <property type="protein sequence ID" value="QLG46014.1"/>
    <property type="molecule type" value="Genomic_DNA"/>
</dbReference>
<proteinExistence type="predicted"/>
<dbReference type="KEGG" id="cagg:HYG79_11880"/>
<dbReference type="PANTHER" id="PTHR34387:SF1">
    <property type="entry name" value="PERIPLASMIC IMMUNOGENIC PROTEIN"/>
    <property type="match status" value="1"/>
</dbReference>
<dbReference type="Gene3D" id="3.30.70.2970">
    <property type="entry name" value="Protein of unknown function (DUF541), domain 2"/>
    <property type="match status" value="1"/>
</dbReference>
<dbReference type="PANTHER" id="PTHR34387">
    <property type="entry name" value="SLR1258 PROTEIN"/>
    <property type="match status" value="1"/>
</dbReference>
<name>A0A7H9ARE5_9FLAO</name>
<dbReference type="Proteomes" id="UP000509302">
    <property type="component" value="Chromosome"/>
</dbReference>
<keyword evidence="2" id="KW-1185">Reference proteome</keyword>
<protein>
    <submittedName>
        <fullName evidence="1">SIMPL domain-containing protein</fullName>
    </submittedName>
</protein>